<dbReference type="PANTHER" id="PTHR13621">
    <property type="entry name" value="PROLINE-RICH PROTEIN PRCC"/>
    <property type="match status" value="1"/>
</dbReference>
<gene>
    <name evidence="2" type="ORF">RHGRI_036072</name>
</gene>
<dbReference type="EMBL" id="JACTNZ010000013">
    <property type="protein sequence ID" value="KAG5514896.1"/>
    <property type="molecule type" value="Genomic_DNA"/>
</dbReference>
<protein>
    <recommendedName>
        <fullName evidence="4">Proline-rich protein PRCC</fullName>
    </recommendedName>
</protein>
<dbReference type="GO" id="GO:0005634">
    <property type="term" value="C:nucleus"/>
    <property type="evidence" value="ECO:0007669"/>
    <property type="project" value="TreeGrafter"/>
</dbReference>
<comment type="caution">
    <text evidence="2">The sequence shown here is derived from an EMBL/GenBank/DDBJ whole genome shotgun (WGS) entry which is preliminary data.</text>
</comment>
<evidence type="ECO:0000313" key="3">
    <source>
        <dbReference type="Proteomes" id="UP000823749"/>
    </source>
</evidence>
<name>A0AAV6HQR2_9ERIC</name>
<feature type="compositionally biased region" description="Pro residues" evidence="1">
    <location>
        <begin position="53"/>
        <end position="64"/>
    </location>
</feature>
<evidence type="ECO:0000256" key="1">
    <source>
        <dbReference type="SAM" id="MobiDB-lite"/>
    </source>
</evidence>
<feature type="compositionally biased region" description="Low complexity" evidence="1">
    <location>
        <begin position="30"/>
        <end position="52"/>
    </location>
</feature>
<feature type="compositionally biased region" description="Acidic residues" evidence="1">
    <location>
        <begin position="158"/>
        <end position="168"/>
    </location>
</feature>
<dbReference type="InterPro" id="IPR018800">
    <property type="entry name" value="PRCC"/>
</dbReference>
<feature type="compositionally biased region" description="Low complexity" evidence="1">
    <location>
        <begin position="103"/>
        <end position="113"/>
    </location>
</feature>
<feature type="compositionally biased region" description="Polar residues" evidence="1">
    <location>
        <begin position="177"/>
        <end position="204"/>
    </location>
</feature>
<evidence type="ECO:0000313" key="2">
    <source>
        <dbReference type="EMBL" id="KAG5514896.1"/>
    </source>
</evidence>
<proteinExistence type="predicted"/>
<reference evidence="2 3" key="1">
    <citation type="submission" date="2020-08" db="EMBL/GenBank/DDBJ databases">
        <title>Plant Genome Project.</title>
        <authorList>
            <person name="Zhang R.-G."/>
        </authorList>
    </citation>
    <scope>NUCLEOTIDE SEQUENCE [LARGE SCALE GENOMIC DNA]</scope>
    <source>
        <strain evidence="2">WSP0</strain>
        <tissue evidence="2">Leaf</tissue>
    </source>
</reference>
<feature type="region of interest" description="Disordered" evidence="1">
    <location>
        <begin position="1"/>
        <end position="211"/>
    </location>
</feature>
<organism evidence="2 3">
    <name type="scientific">Rhododendron griersonianum</name>
    <dbReference type="NCBI Taxonomy" id="479676"/>
    <lineage>
        <taxon>Eukaryota</taxon>
        <taxon>Viridiplantae</taxon>
        <taxon>Streptophyta</taxon>
        <taxon>Embryophyta</taxon>
        <taxon>Tracheophyta</taxon>
        <taxon>Spermatophyta</taxon>
        <taxon>Magnoliopsida</taxon>
        <taxon>eudicotyledons</taxon>
        <taxon>Gunneridae</taxon>
        <taxon>Pentapetalae</taxon>
        <taxon>asterids</taxon>
        <taxon>Ericales</taxon>
        <taxon>Ericaceae</taxon>
        <taxon>Ericoideae</taxon>
        <taxon>Rhodoreae</taxon>
        <taxon>Rhododendron</taxon>
    </lineage>
</organism>
<sequence>MDSLLATYASSDEDEQEVKHERSEISVGKTSTSLSSSLPPPKSSSSSSLFSFLPPPKPHVPTPPSQTLTHPSPSKPITQLHKQEVKQENQSQSRSKETPKPPSSSSSSSIFSFLPPPKSKNSDPFALANLSSTPNPKPKKIIHLKLPVNPSRRKSKDSDDDDDDDDDKEREGKTKATESVTETASVESFLSSIPAPKNSSTLGSLPSAAGSGRRSILQADVTASFNSNAYSSNAEVGVIDNGQVVEGLSSASLGDVGNSAEYVVESGDGGDTSGWVSSSANYENYEGYAGYGNYDYYGQYESNWGDGSTTVVPSDVAGTVESVVKVPGKRGRNDVPQEIIEVKQDELIKNRPREDQVRLTGIAFGPSYQPVSTKGKPSKLMKRKHQISSLYFDMRQKEMELAERRAKGFLTKAETQAKYGW</sequence>
<dbReference type="Pfam" id="PF10253">
    <property type="entry name" value="PRCC"/>
    <property type="match status" value="1"/>
</dbReference>
<dbReference type="Proteomes" id="UP000823749">
    <property type="component" value="Chromosome 13"/>
</dbReference>
<dbReference type="AlphaFoldDB" id="A0AAV6HQR2"/>
<evidence type="ECO:0008006" key="4">
    <source>
        <dbReference type="Google" id="ProtNLM"/>
    </source>
</evidence>
<feature type="compositionally biased region" description="Polar residues" evidence="1">
    <location>
        <begin position="65"/>
        <end position="77"/>
    </location>
</feature>
<accession>A0AAV6HQR2</accession>
<dbReference type="PANTHER" id="PTHR13621:SF2">
    <property type="entry name" value="PROLINE-RICH PROTEIN PRCC"/>
    <property type="match status" value="1"/>
</dbReference>
<keyword evidence="3" id="KW-1185">Reference proteome</keyword>